<evidence type="ECO:0000256" key="2">
    <source>
        <dbReference type="ARBA" id="ARBA00022692"/>
    </source>
</evidence>
<dbReference type="InterPro" id="IPR036259">
    <property type="entry name" value="MFS_trans_sf"/>
</dbReference>
<evidence type="ECO:0000256" key="4">
    <source>
        <dbReference type="ARBA" id="ARBA00023136"/>
    </source>
</evidence>
<feature type="transmembrane region" description="Helical" evidence="5">
    <location>
        <begin position="106"/>
        <end position="128"/>
    </location>
</feature>
<sequence length="401" mass="40214">MKADAPASPARAAPVVALCAAVALLEGYDIQAMGVAAPKLAPALHLAPAALGNVFTAGMVGLVLGAAAGGWLADHMRRRILMSLAVTVFGLFSLATAVAPDALSLVAARFLTGLGLGAAMPSLINIVIEVSPARHRARLVSAMACGMPAGGASSGLFAVYAFQHLDWRALFLVGGVLPLALLPFLLTLPETRRKQAEHHAGGAPSIPEALFGEGRAGVTALLWTTFGLTLLVLYLMLNWLPTLVASKGFSASNGAQAALAFNAISIPGALILGSLVDRRGARGPVSLAFAGLIVALLGLAAAHSLPLVLACAGACGFCILGAQYCLYGVTPMYYPSASRGVATGSAVAVGRIGSIVGPFAAGQLVALGVGASGLAIAMAPVILVSGLAAALMTTIAKPFAD</sequence>
<feature type="domain" description="Major facilitator superfamily (MFS) profile" evidence="6">
    <location>
        <begin position="15"/>
        <end position="397"/>
    </location>
</feature>
<feature type="transmembrane region" description="Helical" evidence="5">
    <location>
        <begin position="216"/>
        <end position="237"/>
    </location>
</feature>
<feature type="transmembrane region" description="Helical" evidence="5">
    <location>
        <begin position="307"/>
        <end position="329"/>
    </location>
</feature>
<evidence type="ECO:0000256" key="5">
    <source>
        <dbReference type="SAM" id="Phobius"/>
    </source>
</evidence>
<dbReference type="SUPFAM" id="SSF103473">
    <property type="entry name" value="MFS general substrate transporter"/>
    <property type="match status" value="1"/>
</dbReference>
<proteinExistence type="predicted"/>
<keyword evidence="2 5" id="KW-0812">Transmembrane</keyword>
<dbReference type="GO" id="GO:0005886">
    <property type="term" value="C:plasma membrane"/>
    <property type="evidence" value="ECO:0007669"/>
    <property type="project" value="TreeGrafter"/>
</dbReference>
<organism evidence="7 8">
    <name type="scientific">Phenylobacterium montanum</name>
    <dbReference type="NCBI Taxonomy" id="2823693"/>
    <lineage>
        <taxon>Bacteria</taxon>
        <taxon>Pseudomonadati</taxon>
        <taxon>Pseudomonadota</taxon>
        <taxon>Alphaproteobacteria</taxon>
        <taxon>Caulobacterales</taxon>
        <taxon>Caulobacteraceae</taxon>
        <taxon>Phenylobacterium</taxon>
    </lineage>
</organism>
<feature type="transmembrane region" description="Helical" evidence="5">
    <location>
        <begin position="373"/>
        <end position="396"/>
    </location>
</feature>
<name>A0A975G0T5_9CAUL</name>
<dbReference type="InterPro" id="IPR020846">
    <property type="entry name" value="MFS_dom"/>
</dbReference>
<gene>
    <name evidence="7" type="ORF">KCG34_02075</name>
</gene>
<evidence type="ECO:0000313" key="7">
    <source>
        <dbReference type="EMBL" id="QUD88699.1"/>
    </source>
</evidence>
<dbReference type="InterPro" id="IPR011701">
    <property type="entry name" value="MFS"/>
</dbReference>
<feature type="transmembrane region" description="Helical" evidence="5">
    <location>
        <begin position="80"/>
        <end position="100"/>
    </location>
</feature>
<dbReference type="Pfam" id="PF07690">
    <property type="entry name" value="MFS_1"/>
    <property type="match status" value="1"/>
</dbReference>
<feature type="transmembrane region" description="Helical" evidence="5">
    <location>
        <begin position="283"/>
        <end position="301"/>
    </location>
</feature>
<evidence type="ECO:0000256" key="1">
    <source>
        <dbReference type="ARBA" id="ARBA00004141"/>
    </source>
</evidence>
<dbReference type="Proteomes" id="UP000676409">
    <property type="component" value="Chromosome"/>
</dbReference>
<dbReference type="RefSeq" id="WP_211938749.1">
    <property type="nucleotide sequence ID" value="NZ_CP073078.1"/>
</dbReference>
<dbReference type="PROSITE" id="PS50850">
    <property type="entry name" value="MFS"/>
    <property type="match status" value="1"/>
</dbReference>
<reference evidence="7" key="1">
    <citation type="submission" date="2021-04" db="EMBL/GenBank/DDBJ databases">
        <title>The complete genome sequence of Caulobacter sp. S6.</title>
        <authorList>
            <person name="Tang Y."/>
            <person name="Ouyang W."/>
            <person name="Liu Q."/>
            <person name="Huang B."/>
            <person name="Guo Z."/>
            <person name="Lei P."/>
        </authorList>
    </citation>
    <scope>NUCLEOTIDE SEQUENCE</scope>
    <source>
        <strain evidence="7">S6</strain>
    </source>
</reference>
<keyword evidence="3 5" id="KW-1133">Transmembrane helix</keyword>
<dbReference type="Gene3D" id="1.20.1250.20">
    <property type="entry name" value="MFS general substrate transporter like domains"/>
    <property type="match status" value="2"/>
</dbReference>
<dbReference type="GO" id="GO:0046943">
    <property type="term" value="F:carboxylic acid transmembrane transporter activity"/>
    <property type="evidence" value="ECO:0007669"/>
    <property type="project" value="TreeGrafter"/>
</dbReference>
<protein>
    <submittedName>
        <fullName evidence="7">MFS transporter</fullName>
    </submittedName>
</protein>
<feature type="transmembrane region" description="Helical" evidence="5">
    <location>
        <begin position="169"/>
        <end position="188"/>
    </location>
</feature>
<dbReference type="KEGG" id="caul:KCG34_02075"/>
<dbReference type="AlphaFoldDB" id="A0A975G0T5"/>
<evidence type="ECO:0000313" key="8">
    <source>
        <dbReference type="Proteomes" id="UP000676409"/>
    </source>
</evidence>
<keyword evidence="8" id="KW-1185">Reference proteome</keyword>
<comment type="subcellular location">
    <subcellularLocation>
        <location evidence="1">Membrane</location>
        <topology evidence="1">Multi-pass membrane protein</topology>
    </subcellularLocation>
</comment>
<feature type="transmembrane region" description="Helical" evidence="5">
    <location>
        <begin position="341"/>
        <end position="361"/>
    </location>
</feature>
<dbReference type="InterPro" id="IPR005829">
    <property type="entry name" value="Sugar_transporter_CS"/>
</dbReference>
<feature type="transmembrane region" description="Helical" evidence="5">
    <location>
        <begin position="51"/>
        <end position="73"/>
    </location>
</feature>
<dbReference type="EMBL" id="CP073078">
    <property type="protein sequence ID" value="QUD88699.1"/>
    <property type="molecule type" value="Genomic_DNA"/>
</dbReference>
<evidence type="ECO:0000256" key="3">
    <source>
        <dbReference type="ARBA" id="ARBA00022989"/>
    </source>
</evidence>
<dbReference type="PANTHER" id="PTHR23508">
    <property type="entry name" value="CARBOXYLIC ACID TRANSPORTER PROTEIN HOMOLOG"/>
    <property type="match status" value="1"/>
</dbReference>
<dbReference type="PANTHER" id="PTHR23508:SF10">
    <property type="entry name" value="CARBOXYLIC ACID TRANSPORTER PROTEIN HOMOLOG"/>
    <property type="match status" value="1"/>
</dbReference>
<feature type="transmembrane region" description="Helical" evidence="5">
    <location>
        <begin position="140"/>
        <end position="163"/>
    </location>
</feature>
<keyword evidence="4 5" id="KW-0472">Membrane</keyword>
<evidence type="ECO:0000259" key="6">
    <source>
        <dbReference type="PROSITE" id="PS50850"/>
    </source>
</evidence>
<dbReference type="PROSITE" id="PS00217">
    <property type="entry name" value="SUGAR_TRANSPORT_2"/>
    <property type="match status" value="1"/>
</dbReference>
<accession>A0A975G0T5</accession>
<feature type="transmembrane region" description="Helical" evidence="5">
    <location>
        <begin position="257"/>
        <end position="276"/>
    </location>
</feature>